<organism evidence="8 11">
    <name type="scientific">Staphylococcus gallinarum</name>
    <dbReference type="NCBI Taxonomy" id="1293"/>
    <lineage>
        <taxon>Bacteria</taxon>
        <taxon>Bacillati</taxon>
        <taxon>Bacillota</taxon>
        <taxon>Bacilli</taxon>
        <taxon>Bacillales</taxon>
        <taxon>Staphylococcaceae</taxon>
        <taxon>Staphylococcus</taxon>
    </lineage>
</organism>
<keyword evidence="3 5" id="KW-0687">Ribonucleoprotein</keyword>
<dbReference type="EMBL" id="BKAX01000002">
    <property type="protein sequence ID" value="GEQ04838.1"/>
    <property type="molecule type" value="Genomic_DNA"/>
</dbReference>
<dbReference type="Proteomes" id="UP000321057">
    <property type="component" value="Unassembled WGS sequence"/>
</dbReference>
<reference evidence="9 10" key="2">
    <citation type="submission" date="2018-06" db="EMBL/GenBank/DDBJ databases">
        <authorList>
            <consortium name="Pathogen Informatics"/>
            <person name="Doyle S."/>
        </authorList>
    </citation>
    <scope>NUCLEOTIDE SEQUENCE [LARGE SCALE GENOMIC DNA]</scope>
    <source>
        <strain evidence="9 10">NCTC12195</strain>
    </source>
</reference>
<dbReference type="Gene3D" id="1.20.5.640">
    <property type="entry name" value="Single helix bin"/>
    <property type="match status" value="1"/>
</dbReference>
<dbReference type="RefSeq" id="WP_001830121.1">
    <property type="nucleotide sequence ID" value="NZ_BKAX01000002.1"/>
</dbReference>
<evidence type="ECO:0000256" key="2">
    <source>
        <dbReference type="ARBA" id="ARBA00022980"/>
    </source>
</evidence>
<dbReference type="GO" id="GO:0006412">
    <property type="term" value="P:translation"/>
    <property type="evidence" value="ECO:0007669"/>
    <property type="project" value="UniProtKB-UniRule"/>
</dbReference>
<gene>
    <name evidence="5 6" type="primary">rpmF</name>
    <name evidence="7" type="ORF">BUZ01_00520</name>
    <name evidence="8" type="ORF">BUZ14_11045</name>
    <name evidence="9" type="ORF">NCTC12195_01988</name>
    <name evidence="6" type="ORF">SGA02_06660</name>
</gene>
<dbReference type="InterPro" id="IPR011332">
    <property type="entry name" value="Ribosomal_zn-bd"/>
</dbReference>
<evidence type="ECO:0000313" key="10">
    <source>
        <dbReference type="Proteomes" id="UP000255277"/>
    </source>
</evidence>
<evidence type="ECO:0000313" key="12">
    <source>
        <dbReference type="Proteomes" id="UP000283576"/>
    </source>
</evidence>
<evidence type="ECO:0000313" key="7">
    <source>
        <dbReference type="EMBL" id="RIL44489.1"/>
    </source>
</evidence>
<evidence type="ECO:0000256" key="3">
    <source>
        <dbReference type="ARBA" id="ARBA00023274"/>
    </source>
</evidence>
<dbReference type="EMBL" id="QYJN01000005">
    <property type="protein sequence ID" value="RIP33637.1"/>
    <property type="molecule type" value="Genomic_DNA"/>
</dbReference>
<keyword evidence="2 5" id="KW-0689">Ribosomal protein</keyword>
<comment type="similarity">
    <text evidence="1 5">Belongs to the bacterial ribosomal protein bL32 family.</text>
</comment>
<proteinExistence type="inferred from homology"/>
<dbReference type="NCBIfam" id="TIGR01031">
    <property type="entry name" value="rpmF_bact"/>
    <property type="match status" value="1"/>
</dbReference>
<dbReference type="InterPro" id="IPR044957">
    <property type="entry name" value="Ribosomal_bL32_bact"/>
</dbReference>
<dbReference type="Pfam" id="PF01783">
    <property type="entry name" value="Ribosomal_L32p"/>
    <property type="match status" value="1"/>
</dbReference>
<dbReference type="EMBL" id="UHDK01000001">
    <property type="protein sequence ID" value="SUM32542.1"/>
    <property type="molecule type" value="Genomic_DNA"/>
</dbReference>
<dbReference type="AlphaFoldDB" id="A0A0D0QYB5"/>
<dbReference type="Proteomes" id="UP000265541">
    <property type="component" value="Unassembled WGS sequence"/>
</dbReference>
<dbReference type="GO" id="GO:0015934">
    <property type="term" value="C:large ribosomal subunit"/>
    <property type="evidence" value="ECO:0007669"/>
    <property type="project" value="InterPro"/>
</dbReference>
<evidence type="ECO:0000313" key="11">
    <source>
        <dbReference type="Proteomes" id="UP000265541"/>
    </source>
</evidence>
<name>A0A0D0QYB5_STAGA</name>
<evidence type="ECO:0000256" key="5">
    <source>
        <dbReference type="HAMAP-Rule" id="MF_00340"/>
    </source>
</evidence>
<keyword evidence="13" id="KW-1185">Reference proteome</keyword>
<sequence>MAVPKRRTSKTRKNKRRTHFKISVPGMTECPNCGEYKLSHRVCKNCGSYNGEEVVSK</sequence>
<dbReference type="InterPro" id="IPR002677">
    <property type="entry name" value="Ribosomal_bL32"/>
</dbReference>
<protein>
    <recommendedName>
        <fullName evidence="4 5">Large ribosomal subunit protein bL32</fullName>
    </recommendedName>
</protein>
<accession>A0A0D0QYB5</accession>
<dbReference type="EMBL" id="QXRZ01000001">
    <property type="protein sequence ID" value="RIL44489.1"/>
    <property type="molecule type" value="Genomic_DNA"/>
</dbReference>
<dbReference type="SUPFAM" id="SSF57829">
    <property type="entry name" value="Zn-binding ribosomal proteins"/>
    <property type="match status" value="1"/>
</dbReference>
<dbReference type="PANTHER" id="PTHR35534">
    <property type="entry name" value="50S RIBOSOMAL PROTEIN L32"/>
    <property type="match status" value="1"/>
</dbReference>
<dbReference type="SMR" id="A0A0D0QYB5"/>
<dbReference type="Proteomes" id="UP000255277">
    <property type="component" value="Unassembled WGS sequence"/>
</dbReference>
<evidence type="ECO:0000256" key="1">
    <source>
        <dbReference type="ARBA" id="ARBA00008560"/>
    </source>
</evidence>
<dbReference type="GeneID" id="48888325"/>
<dbReference type="OrthoDB" id="9812874at2"/>
<evidence type="ECO:0000256" key="4">
    <source>
        <dbReference type="ARBA" id="ARBA00035178"/>
    </source>
</evidence>
<evidence type="ECO:0000313" key="9">
    <source>
        <dbReference type="EMBL" id="SUM32542.1"/>
    </source>
</evidence>
<reference evidence="6 13" key="4">
    <citation type="submission" date="2019-07" db="EMBL/GenBank/DDBJ databases">
        <title>Whole genome shotgun sequence of Staphylococcus gallinarum NBRC 109767.</title>
        <authorList>
            <person name="Hosoyama A."/>
            <person name="Uohara A."/>
            <person name="Ohji S."/>
            <person name="Ichikawa N."/>
        </authorList>
    </citation>
    <scope>NUCLEOTIDE SEQUENCE [LARGE SCALE GENOMIC DNA]</scope>
    <source>
        <strain evidence="6 13">NBRC 109767</strain>
    </source>
</reference>
<evidence type="ECO:0000313" key="6">
    <source>
        <dbReference type="EMBL" id="GEQ04838.1"/>
    </source>
</evidence>
<dbReference type="Proteomes" id="UP000283576">
    <property type="component" value="Unassembled WGS sequence"/>
</dbReference>
<dbReference type="HAMAP" id="MF_00340">
    <property type="entry name" value="Ribosomal_bL32"/>
    <property type="match status" value="1"/>
</dbReference>
<dbReference type="PANTHER" id="PTHR35534:SF2">
    <property type="entry name" value="LARGE RIBOSOMAL SUBUNIT PROTEIN BL32"/>
    <property type="match status" value="1"/>
</dbReference>
<dbReference type="GO" id="GO:0003735">
    <property type="term" value="F:structural constituent of ribosome"/>
    <property type="evidence" value="ECO:0007669"/>
    <property type="project" value="InterPro"/>
</dbReference>
<evidence type="ECO:0000313" key="13">
    <source>
        <dbReference type="Proteomes" id="UP000321057"/>
    </source>
</evidence>
<dbReference type="GeneID" id="93845503"/>
<dbReference type="STRING" id="1293.SH09_07270"/>
<evidence type="ECO:0000313" key="8">
    <source>
        <dbReference type="EMBL" id="RIP33637.1"/>
    </source>
</evidence>
<reference evidence="8" key="3">
    <citation type="submission" date="2018-09" db="EMBL/GenBank/DDBJ databases">
        <authorList>
            <person name="Parvin R."/>
            <person name="Begum J.A."/>
            <person name="Chowdhury E.H."/>
            <person name="Islam M.R."/>
            <person name="Harder T."/>
        </authorList>
    </citation>
    <scope>NUCLEOTIDE SEQUENCE</scope>
    <source>
        <strain evidence="8">SNUC 4781</strain>
    </source>
</reference>
<reference evidence="11 12" key="1">
    <citation type="journal article" date="2016" name="Front. Microbiol.">
        <title>Comprehensive Phylogenetic Analysis of Bovine Non-aureus Staphylococci Species Based on Whole-Genome Sequencing.</title>
        <authorList>
            <person name="Naushad S."/>
            <person name="Barkema H.W."/>
            <person name="Luby C."/>
            <person name="Condas L.A."/>
            <person name="Nobrega D.B."/>
            <person name="Carson D.A."/>
            <person name="De Buck J."/>
        </authorList>
    </citation>
    <scope>NUCLEOTIDE SEQUENCE [LARGE SCALE GENOMIC DNA]</scope>
    <source>
        <strain evidence="7 12">SNUC 1388</strain>
        <strain evidence="8 11">SNUC 4781</strain>
    </source>
</reference>